<evidence type="ECO:0000256" key="11">
    <source>
        <dbReference type="ARBA" id="ARBA00024442"/>
    </source>
</evidence>
<evidence type="ECO:0000256" key="5">
    <source>
        <dbReference type="ARBA" id="ARBA00022840"/>
    </source>
</evidence>
<protein>
    <recommendedName>
        <fullName evidence="11">Type 3 secretion system ATPase</fullName>
        <ecNumber evidence="10">7.4.2.8</ecNumber>
    </recommendedName>
</protein>
<dbReference type="InterPro" id="IPR003593">
    <property type="entry name" value="AAA+_ATPase"/>
</dbReference>
<comment type="catalytic activity">
    <reaction evidence="12">
        <text>ATP + H2O + cellular proteinSide 1 = ADP + phosphate + cellular proteinSide 2.</text>
        <dbReference type="EC" id="7.4.2.8"/>
    </reaction>
</comment>
<dbReference type="Pfam" id="PF00006">
    <property type="entry name" value="ATP-synt_ab"/>
    <property type="match status" value="1"/>
</dbReference>
<evidence type="ECO:0000256" key="7">
    <source>
        <dbReference type="ARBA" id="ARBA00022967"/>
    </source>
</evidence>
<dbReference type="FunFam" id="3.40.50.12240:FF:000002">
    <property type="entry name" value="Flagellum-specific ATP synthase FliI"/>
    <property type="match status" value="1"/>
</dbReference>
<evidence type="ECO:0000256" key="6">
    <source>
        <dbReference type="ARBA" id="ARBA00022927"/>
    </source>
</evidence>
<dbReference type="Gene3D" id="3.40.50.12240">
    <property type="match status" value="1"/>
</dbReference>
<gene>
    <name evidence="14" type="primary">hrpB6</name>
</gene>
<dbReference type="InterPro" id="IPR005714">
    <property type="entry name" value="ATPase_T3SS_FliI/YscN"/>
</dbReference>
<evidence type="ECO:0000256" key="10">
    <source>
        <dbReference type="ARBA" id="ARBA00024382"/>
    </source>
</evidence>
<dbReference type="EMBL" id="AY875714">
    <property type="protein sequence ID" value="AAX40636.1"/>
    <property type="molecule type" value="Genomic_DNA"/>
</dbReference>
<dbReference type="NCBIfam" id="NF006575">
    <property type="entry name" value="PRK09099.1"/>
    <property type="match status" value="1"/>
</dbReference>
<comment type="similarity">
    <text evidence="9">Belongs to the ATPase alpha/beta chains family. T3SS ATPase subfamily.</text>
</comment>
<dbReference type="AlphaFoldDB" id="Q58S59"/>
<dbReference type="SMART" id="SM00382">
    <property type="entry name" value="AAA"/>
    <property type="match status" value="1"/>
</dbReference>
<evidence type="ECO:0000259" key="13">
    <source>
        <dbReference type="SMART" id="SM00382"/>
    </source>
</evidence>
<proteinExistence type="inferred from homology"/>
<organism evidence="14">
    <name type="scientific">Xanthomonas oryzae pv. oryzicola</name>
    <dbReference type="NCBI Taxonomy" id="129394"/>
    <lineage>
        <taxon>Bacteria</taxon>
        <taxon>Pseudomonadati</taxon>
        <taxon>Pseudomonadota</taxon>
        <taxon>Gammaproteobacteria</taxon>
        <taxon>Lysobacterales</taxon>
        <taxon>Lysobacteraceae</taxon>
        <taxon>Xanthomonas</taxon>
    </lineage>
</organism>
<evidence type="ECO:0000256" key="4">
    <source>
        <dbReference type="ARBA" id="ARBA00022741"/>
    </source>
</evidence>
<dbReference type="EC" id="7.4.2.8" evidence="10"/>
<comment type="subcellular location">
    <subcellularLocation>
        <location evidence="1">Cytoplasm</location>
    </subcellularLocation>
</comment>
<keyword evidence="4" id="KW-0547">Nucleotide-binding</keyword>
<dbReference type="InterPro" id="IPR000194">
    <property type="entry name" value="ATPase_F1/V1/A1_a/bsu_nucl-bd"/>
</dbReference>
<keyword evidence="8" id="KW-0843">Virulence</keyword>
<dbReference type="GO" id="GO:0016887">
    <property type="term" value="F:ATP hydrolysis activity"/>
    <property type="evidence" value="ECO:0007669"/>
    <property type="project" value="InterPro"/>
</dbReference>
<dbReference type="InterPro" id="IPR004100">
    <property type="entry name" value="ATPase_F1/V1/A1_a/bsu_N"/>
</dbReference>
<evidence type="ECO:0000256" key="8">
    <source>
        <dbReference type="ARBA" id="ARBA00023026"/>
    </source>
</evidence>
<evidence type="ECO:0000256" key="12">
    <source>
        <dbReference type="ARBA" id="ARBA00034006"/>
    </source>
</evidence>
<dbReference type="NCBIfam" id="TIGR02546">
    <property type="entry name" value="III_secr_ATP"/>
    <property type="match status" value="1"/>
</dbReference>
<dbReference type="GO" id="GO:0008564">
    <property type="term" value="F:protein-exporting ATPase activity"/>
    <property type="evidence" value="ECO:0007669"/>
    <property type="project" value="UniProtKB-EC"/>
</dbReference>
<keyword evidence="3" id="KW-0963">Cytoplasm</keyword>
<reference evidence="14" key="2">
    <citation type="submission" date="2006-07" db="EMBL/GenBank/DDBJ databases">
        <authorList>
            <person name="Zou L."/>
            <person name="Wang X."/>
            <person name="Xiang Y."/>
            <person name="Zhang B."/>
            <person name="Li Y."/>
            <person name="Xiao Y."/>
            <person name="Wang J."/>
            <person name="Walmsley A.R."/>
            <person name="Chen G."/>
        </authorList>
    </citation>
    <scope>NUCLEOTIDE SEQUENCE</scope>
    <source>
        <strain evidence="14">RS105</strain>
    </source>
</reference>
<dbReference type="GO" id="GO:0030257">
    <property type="term" value="C:type III protein secretion system complex"/>
    <property type="evidence" value="ECO:0007669"/>
    <property type="project" value="InterPro"/>
</dbReference>
<dbReference type="Pfam" id="PF02874">
    <property type="entry name" value="ATP-synt_ab_N"/>
    <property type="match status" value="1"/>
</dbReference>
<dbReference type="CDD" id="cd18117">
    <property type="entry name" value="ATP-synt_flagellum-secretory_path_III_N"/>
    <property type="match status" value="1"/>
</dbReference>
<evidence type="ECO:0000256" key="3">
    <source>
        <dbReference type="ARBA" id="ARBA00022490"/>
    </source>
</evidence>
<keyword evidence="2" id="KW-0813">Transport</keyword>
<dbReference type="NCBIfam" id="TIGR01026">
    <property type="entry name" value="fliI_yscN"/>
    <property type="match status" value="1"/>
</dbReference>
<keyword evidence="7" id="KW-1278">Translocase</keyword>
<dbReference type="InterPro" id="IPR020003">
    <property type="entry name" value="ATPase_a/bsu_AS"/>
</dbReference>
<dbReference type="PANTHER" id="PTHR15184">
    <property type="entry name" value="ATP SYNTHASE"/>
    <property type="match status" value="1"/>
</dbReference>
<name>Q58S59_XANOQ</name>
<evidence type="ECO:0000256" key="2">
    <source>
        <dbReference type="ARBA" id="ARBA00022448"/>
    </source>
</evidence>
<keyword evidence="6" id="KW-0653">Protein transport</keyword>
<dbReference type="CDD" id="cd01136">
    <property type="entry name" value="ATPase_flagellum-secretory_path_III"/>
    <property type="match status" value="1"/>
</dbReference>
<sequence length="486" mass="52306">MPIWPWAPACANGIRACSRPICAISCAVCGASSAACWPHPRSPRMLAETPLLETALERELATLAFGRRYGKVVEVVGTMLKVAGVQVSLGEVCELRQRDGTLLQRAEVVGFSRDLALLAPFGELIGLSRETRVIGLGRPLAVPVGPALLGRVLDGLGEPSDGQGAIACDTWVPIQAQAPDPMRRRLIEHPMPTGVRIVDGLMTLGEGQRMGIFAAAGVGKSTLMGMFARGTQCDVNVIVLIGERGREVREFIELILGADGLARSVVVCATSDRSSIERAKAAYVGTAIAEYFRDRGLRVLLMMDSLTRFARAQREIGLAAGEPPTRRGFPPSVFAELPRLLERAGMGESGSITAFYTVLAEDDTGSDPIAEEVRGILDGHLILSREIAAKNQYPAIDVLASLSRVMSQIVPSYHSQAAGRLRRLLAKYNEVETLVQVGEYRQGSDAVADEAIDRIDAIRDFLSQPTDQLSDYESTLEQLASVTDNA</sequence>
<dbReference type="GO" id="GO:0046933">
    <property type="term" value="F:proton-transporting ATP synthase activity, rotational mechanism"/>
    <property type="evidence" value="ECO:0007669"/>
    <property type="project" value="TreeGrafter"/>
</dbReference>
<evidence type="ECO:0000313" key="14">
    <source>
        <dbReference type="EMBL" id="AAX40636.1"/>
    </source>
</evidence>
<dbReference type="InterPro" id="IPR050053">
    <property type="entry name" value="ATPase_alpha/beta_chains"/>
</dbReference>
<evidence type="ECO:0000256" key="1">
    <source>
        <dbReference type="ARBA" id="ARBA00004496"/>
    </source>
</evidence>
<reference evidence="14" key="1">
    <citation type="journal article" date="2006" name="Appl. Environ. Microbiol.">
        <title>Elucidation of the hrp clusters of Xanthomonas oryzae pv. oryzicola that control the hypersensitive response in nonhost tobacco and pathogenicity in susceptible host rice.</title>
        <authorList>
            <person name="Zou L.F."/>
            <person name="Wang X.P."/>
            <person name="Xiang Y."/>
            <person name="Zhang B."/>
            <person name="Li Y.R."/>
            <person name="Xiao Y.L."/>
            <person name="Wang J.S."/>
            <person name="Walmsley A.R."/>
            <person name="Chen G.Y."/>
        </authorList>
    </citation>
    <scope>NUCLEOTIDE SEQUENCE</scope>
    <source>
        <strain evidence="14">RS105</strain>
    </source>
</reference>
<dbReference type="GO" id="GO:0005737">
    <property type="term" value="C:cytoplasm"/>
    <property type="evidence" value="ECO:0007669"/>
    <property type="project" value="UniProtKB-SubCell"/>
</dbReference>
<dbReference type="GO" id="GO:0030254">
    <property type="term" value="P:protein secretion by the type III secretion system"/>
    <property type="evidence" value="ECO:0007669"/>
    <property type="project" value="InterPro"/>
</dbReference>
<dbReference type="PROSITE" id="PS00152">
    <property type="entry name" value="ATPASE_ALPHA_BETA"/>
    <property type="match status" value="1"/>
</dbReference>
<dbReference type="InterPro" id="IPR027417">
    <property type="entry name" value="P-loop_NTPase"/>
</dbReference>
<dbReference type="Pfam" id="PF18269">
    <property type="entry name" value="T3SS_ATPase_C"/>
    <property type="match status" value="1"/>
</dbReference>
<dbReference type="InterPro" id="IPR040627">
    <property type="entry name" value="T3SS_ATPase_C"/>
</dbReference>
<dbReference type="GO" id="GO:0005524">
    <property type="term" value="F:ATP binding"/>
    <property type="evidence" value="ECO:0007669"/>
    <property type="project" value="UniProtKB-KW"/>
</dbReference>
<dbReference type="InterPro" id="IPR013380">
    <property type="entry name" value="ATPase_T3SS_SctN"/>
</dbReference>
<evidence type="ECO:0000256" key="9">
    <source>
        <dbReference type="ARBA" id="ARBA00024342"/>
    </source>
</evidence>
<keyword evidence="5" id="KW-0067">ATP-binding</keyword>
<accession>Q58S59</accession>
<dbReference type="GO" id="GO:0046961">
    <property type="term" value="F:proton-transporting ATPase activity, rotational mechanism"/>
    <property type="evidence" value="ECO:0007669"/>
    <property type="project" value="InterPro"/>
</dbReference>
<dbReference type="PANTHER" id="PTHR15184:SF9">
    <property type="entry name" value="SPI-1 TYPE 3 SECRETION SYSTEM ATPASE"/>
    <property type="match status" value="1"/>
</dbReference>
<feature type="domain" description="AAA+ ATPase" evidence="13">
    <location>
        <begin position="206"/>
        <end position="388"/>
    </location>
</feature>
<dbReference type="SUPFAM" id="SSF52540">
    <property type="entry name" value="P-loop containing nucleoside triphosphate hydrolases"/>
    <property type="match status" value="1"/>
</dbReference>